<protein>
    <submittedName>
        <fullName evidence="2">Uncharacterized protein</fullName>
    </submittedName>
</protein>
<feature type="compositionally biased region" description="Basic and acidic residues" evidence="1">
    <location>
        <begin position="148"/>
        <end position="161"/>
    </location>
</feature>
<proteinExistence type="predicted"/>
<feature type="compositionally biased region" description="Acidic residues" evidence="1">
    <location>
        <begin position="131"/>
        <end position="142"/>
    </location>
</feature>
<keyword evidence="3" id="KW-1185">Reference proteome</keyword>
<feature type="region of interest" description="Disordered" evidence="1">
    <location>
        <begin position="123"/>
        <end position="181"/>
    </location>
</feature>
<evidence type="ECO:0000313" key="2">
    <source>
        <dbReference type="EMBL" id="ORY22529.1"/>
    </source>
</evidence>
<dbReference type="EMBL" id="MCGO01000179">
    <property type="protein sequence ID" value="ORY22529.1"/>
    <property type="molecule type" value="Genomic_DNA"/>
</dbReference>
<dbReference type="Proteomes" id="UP000193642">
    <property type="component" value="Unassembled WGS sequence"/>
</dbReference>
<dbReference type="AlphaFoldDB" id="A0A1Y2AIW8"/>
<accession>A0A1Y2AIW8</accession>
<organism evidence="2 3">
    <name type="scientific">Rhizoclosmatium globosum</name>
    <dbReference type="NCBI Taxonomy" id="329046"/>
    <lineage>
        <taxon>Eukaryota</taxon>
        <taxon>Fungi</taxon>
        <taxon>Fungi incertae sedis</taxon>
        <taxon>Chytridiomycota</taxon>
        <taxon>Chytridiomycota incertae sedis</taxon>
        <taxon>Chytridiomycetes</taxon>
        <taxon>Chytridiales</taxon>
        <taxon>Chytriomycetaceae</taxon>
        <taxon>Rhizoclosmatium</taxon>
    </lineage>
</organism>
<evidence type="ECO:0000313" key="3">
    <source>
        <dbReference type="Proteomes" id="UP000193642"/>
    </source>
</evidence>
<dbReference type="OrthoDB" id="10417041at2759"/>
<sequence>MIQKHAKQCLGIPKSTRTPIPTPPRPTSASPSTTAVPSKSWLDVIRERYPAMTCKQTATFTALFHLSRVFRHLHNLPGRNGVPFKVPDTLKAEFLAYIKDALDAHIEADKKFELKLEMEDSLEKEKGMDVDRDEEGEEEQEQEQGQGGEKERKKETEKVAEAEADANETQRQEKEVGSGVVEPQAKRVKTNSTTMEAVTNITDTTKSGTKSNIIENVETQAKSRPLSKIVQELMPTYPTLSAIEKSAINKGSTDFLTDEGLTMSEIEQEKGEIFVPSTLEAEFKEWLRGQLRSCFAGVPINK</sequence>
<feature type="region of interest" description="Disordered" evidence="1">
    <location>
        <begin position="1"/>
        <end position="35"/>
    </location>
</feature>
<gene>
    <name evidence="2" type="ORF">BCR33DRAFT_153842</name>
</gene>
<name>A0A1Y2AIW8_9FUNG</name>
<evidence type="ECO:0000256" key="1">
    <source>
        <dbReference type="SAM" id="MobiDB-lite"/>
    </source>
</evidence>
<comment type="caution">
    <text evidence="2">The sequence shown here is derived from an EMBL/GenBank/DDBJ whole genome shotgun (WGS) entry which is preliminary data.</text>
</comment>
<reference evidence="2 3" key="1">
    <citation type="submission" date="2016-07" db="EMBL/GenBank/DDBJ databases">
        <title>Pervasive Adenine N6-methylation of Active Genes in Fungi.</title>
        <authorList>
            <consortium name="DOE Joint Genome Institute"/>
            <person name="Mondo S.J."/>
            <person name="Dannebaum R.O."/>
            <person name="Kuo R.C."/>
            <person name="Labutti K."/>
            <person name="Haridas S."/>
            <person name="Kuo A."/>
            <person name="Salamov A."/>
            <person name="Ahrendt S.R."/>
            <person name="Lipzen A."/>
            <person name="Sullivan W."/>
            <person name="Andreopoulos W.B."/>
            <person name="Clum A."/>
            <person name="Lindquist E."/>
            <person name="Daum C."/>
            <person name="Ramamoorthy G.K."/>
            <person name="Gryganskyi A."/>
            <person name="Culley D."/>
            <person name="Magnuson J.K."/>
            <person name="James T.Y."/>
            <person name="O'Malley M.A."/>
            <person name="Stajich J.E."/>
            <person name="Spatafora J.W."/>
            <person name="Visel A."/>
            <person name="Grigoriev I.V."/>
        </authorList>
    </citation>
    <scope>NUCLEOTIDE SEQUENCE [LARGE SCALE GENOMIC DNA]</scope>
    <source>
        <strain evidence="2 3">JEL800</strain>
    </source>
</reference>